<sequence length="49" mass="5386">MKHATEVAVIVVALAVLVCYSFASKISDDLRRISLALDGYMEDIGPRFT</sequence>
<dbReference type="EMBL" id="LAZR01059762">
    <property type="protein sequence ID" value="KKK67117.1"/>
    <property type="molecule type" value="Genomic_DNA"/>
</dbReference>
<protein>
    <submittedName>
        <fullName evidence="1">Uncharacterized protein</fullName>
    </submittedName>
</protein>
<gene>
    <name evidence="1" type="ORF">LCGC14_2957270</name>
</gene>
<reference evidence="1" key="1">
    <citation type="journal article" date="2015" name="Nature">
        <title>Complex archaea that bridge the gap between prokaryotes and eukaryotes.</title>
        <authorList>
            <person name="Spang A."/>
            <person name="Saw J.H."/>
            <person name="Jorgensen S.L."/>
            <person name="Zaremba-Niedzwiedzka K."/>
            <person name="Martijn J."/>
            <person name="Lind A.E."/>
            <person name="van Eijk R."/>
            <person name="Schleper C."/>
            <person name="Guy L."/>
            <person name="Ettema T.J."/>
        </authorList>
    </citation>
    <scope>NUCLEOTIDE SEQUENCE</scope>
</reference>
<accession>A0A0F8XD50</accession>
<evidence type="ECO:0000313" key="1">
    <source>
        <dbReference type="EMBL" id="KKK67117.1"/>
    </source>
</evidence>
<name>A0A0F8XD50_9ZZZZ</name>
<organism evidence="1">
    <name type="scientific">marine sediment metagenome</name>
    <dbReference type="NCBI Taxonomy" id="412755"/>
    <lineage>
        <taxon>unclassified sequences</taxon>
        <taxon>metagenomes</taxon>
        <taxon>ecological metagenomes</taxon>
    </lineage>
</organism>
<dbReference type="AlphaFoldDB" id="A0A0F8XD50"/>
<proteinExistence type="predicted"/>
<feature type="non-terminal residue" evidence="1">
    <location>
        <position position="49"/>
    </location>
</feature>
<comment type="caution">
    <text evidence="1">The sequence shown here is derived from an EMBL/GenBank/DDBJ whole genome shotgun (WGS) entry which is preliminary data.</text>
</comment>